<dbReference type="GO" id="GO:1990716">
    <property type="term" value="C:axonemal central apparatus"/>
    <property type="evidence" value="ECO:0007669"/>
    <property type="project" value="TreeGrafter"/>
</dbReference>
<dbReference type="AlphaFoldDB" id="A0AA36NKL9"/>
<protein>
    <submittedName>
        <fullName evidence="2">Uncharacterized protein</fullName>
    </submittedName>
</protein>
<proteinExistence type="predicted"/>
<feature type="region of interest" description="Disordered" evidence="1">
    <location>
        <begin position="604"/>
        <end position="637"/>
    </location>
</feature>
<sequence length="699" mass="76305">MAPKAKAPAAVLPTEEELLELPEGVSVPDPSFVFVLAQVVSHSFAVEAEDDALREFDPGESLAKLRDSEAHLLLAREDLESFAEGGSLASGLRRKAEAEAACRRRRKVNAARRAALEGTASASAASAAGAGLESVDLMVVVCGYPSTAAELEDLASEGVFELADAWVSLHLSGESLADETDEVGVTRRKASLLGAPEVLCALRERVVGADEASRFASAIVTELYDCHTWASSDPGEEAPNPAILAAILAAITSAAQRRMAYKEWLQLFPKRRVAIPNSPDASQVGTTLYERLAGSVDPSHHDVPFMLYCLCEQVNHSLKGDGPEAPQRNKLSEQMQENAQKELSLMEDFLHAAGDILLMGPDAPQPEETEPAEAEGSLLAMMEQEEKAAEGQLEEQAHVPGMAPPPGLGSIPTEDAEEQILLHHDAVSCRHVGDTLPGGKSVAKELEKLLSHLNGPGVNRLNFPRVSMSAAERSAHRNRIYKHMPSMPVVELERLLLLEEFRKLLQEAQPERRWDLKDRMFHEKIPSALLCQALMGAMERREYFVNMKYMERQDCLLLALHHRALPGRVMWHSWEGDLLSLRHEGKTSKLCPMPSFNDWWQLVSGQPSPAPPDQQPAKKGQAKKREPGAWVGADSALPPCPEQALDLDAREVGYCRAIEKILIPSDRSVILRTAFQRGVREAVPDLSKDGEAAESGCGR</sequence>
<dbReference type="EMBL" id="CAUJNA010003851">
    <property type="protein sequence ID" value="CAJ1411007.1"/>
    <property type="molecule type" value="Genomic_DNA"/>
</dbReference>
<evidence type="ECO:0000313" key="3">
    <source>
        <dbReference type="Proteomes" id="UP001178507"/>
    </source>
</evidence>
<reference evidence="2" key="1">
    <citation type="submission" date="2023-08" db="EMBL/GenBank/DDBJ databases">
        <authorList>
            <person name="Chen Y."/>
            <person name="Shah S."/>
            <person name="Dougan E. K."/>
            <person name="Thang M."/>
            <person name="Chan C."/>
        </authorList>
    </citation>
    <scope>NUCLEOTIDE SEQUENCE</scope>
</reference>
<evidence type="ECO:0000256" key="1">
    <source>
        <dbReference type="SAM" id="MobiDB-lite"/>
    </source>
</evidence>
<name>A0AA36NKL9_9DINO</name>
<dbReference type="PANTHER" id="PTHR21963">
    <property type="entry name" value="PF6"/>
    <property type="match status" value="1"/>
</dbReference>
<dbReference type="GO" id="GO:1904158">
    <property type="term" value="P:axonemal central apparatus assembly"/>
    <property type="evidence" value="ECO:0007669"/>
    <property type="project" value="TreeGrafter"/>
</dbReference>
<accession>A0AA36NKL9</accession>
<keyword evidence="3" id="KW-1185">Reference proteome</keyword>
<dbReference type="PANTHER" id="PTHR21963:SF1">
    <property type="entry name" value="SPERM-ASSOCIATED ANTIGEN 17"/>
    <property type="match status" value="1"/>
</dbReference>
<organism evidence="2 3">
    <name type="scientific">Effrenium voratum</name>
    <dbReference type="NCBI Taxonomy" id="2562239"/>
    <lineage>
        <taxon>Eukaryota</taxon>
        <taxon>Sar</taxon>
        <taxon>Alveolata</taxon>
        <taxon>Dinophyceae</taxon>
        <taxon>Suessiales</taxon>
        <taxon>Symbiodiniaceae</taxon>
        <taxon>Effrenium</taxon>
    </lineage>
</organism>
<evidence type="ECO:0000313" key="2">
    <source>
        <dbReference type="EMBL" id="CAJ1411007.1"/>
    </source>
</evidence>
<feature type="region of interest" description="Disordered" evidence="1">
    <location>
        <begin position="385"/>
        <end position="412"/>
    </location>
</feature>
<gene>
    <name evidence="2" type="ORF">EVOR1521_LOCUS31698</name>
</gene>
<dbReference type="Proteomes" id="UP001178507">
    <property type="component" value="Unassembled WGS sequence"/>
</dbReference>
<comment type="caution">
    <text evidence="2">The sequence shown here is derived from an EMBL/GenBank/DDBJ whole genome shotgun (WGS) entry which is preliminary data.</text>
</comment>
<dbReference type="InterPro" id="IPR026173">
    <property type="entry name" value="SPAG17"/>
</dbReference>